<dbReference type="SUPFAM" id="SSF57667">
    <property type="entry name" value="beta-beta-alpha zinc fingers"/>
    <property type="match status" value="1"/>
</dbReference>
<comment type="caution">
    <text evidence="6">The sequence shown here is derived from an EMBL/GenBank/DDBJ whole genome shotgun (WGS) entry which is preliminary data.</text>
</comment>
<accession>A0A8H6JT03</accession>
<dbReference type="EMBL" id="WIGO01000297">
    <property type="protein sequence ID" value="KAF6818789.1"/>
    <property type="molecule type" value="Genomic_DNA"/>
</dbReference>
<evidence type="ECO:0000313" key="6">
    <source>
        <dbReference type="EMBL" id="KAF6818789.1"/>
    </source>
</evidence>
<keyword evidence="3" id="KW-0862">Zinc</keyword>
<keyword evidence="2 4" id="KW-0863">Zinc-finger</keyword>
<keyword evidence="7" id="KW-1185">Reference proteome</keyword>
<dbReference type="AlphaFoldDB" id="A0A8H6JT03"/>
<sequence>MRKPDFRTTAIRKMVCGVPPTGPAPLGFGDDGTALAQPTLEAIDPHALKIKMQTSIGDTRNGVHTNMHAGGRRATLKVNSGSESRLLALTNNQRLSSSEHNMPRYSQSYGQADGDYYYNYDGADDPGWYNQQGGAQYITDGGQTADALIDPSLLSSAAGPSTIASFAYSDTFPIYTTETASQGHMTTEELLVSTGPAYLASSAQYGAQVETQETPQQPSSTHRHVCPHPQCKKSYRLPSDLARHAKIHAKSEPCPVCGVMKADRRDVGRHMKSNHRRQMADYGFEEYDVPDCPDCGTSFSRSDFYTRHRNQGRCRPR</sequence>
<evidence type="ECO:0000259" key="5">
    <source>
        <dbReference type="PROSITE" id="PS50157"/>
    </source>
</evidence>
<dbReference type="Gene3D" id="3.30.160.60">
    <property type="entry name" value="Classic Zinc Finger"/>
    <property type="match status" value="2"/>
</dbReference>
<dbReference type="PANTHER" id="PTHR23235">
    <property type="entry name" value="KRUEPPEL-LIKE TRANSCRIPTION FACTOR"/>
    <property type="match status" value="1"/>
</dbReference>
<proteinExistence type="predicted"/>
<protein>
    <submittedName>
        <fullName evidence="6">Zinc finger protein</fullName>
    </submittedName>
</protein>
<reference evidence="6" key="1">
    <citation type="journal article" date="2020" name="Phytopathology">
        <title>Genome Sequence Resources of Colletotrichum truncatum, C. plurivorum, C. musicola, and C. sojae: Four Species Pathogenic to Soybean (Glycine max).</title>
        <authorList>
            <person name="Rogerio F."/>
            <person name="Boufleur T.R."/>
            <person name="Ciampi-Guillardi M."/>
            <person name="Sukno S.A."/>
            <person name="Thon M.R."/>
            <person name="Massola Junior N.S."/>
            <person name="Baroncelli R."/>
        </authorList>
    </citation>
    <scope>NUCLEOTIDE SEQUENCE</scope>
    <source>
        <strain evidence="6">LFN00145</strain>
    </source>
</reference>
<dbReference type="Proteomes" id="UP000654918">
    <property type="component" value="Unassembled WGS sequence"/>
</dbReference>
<dbReference type="GO" id="GO:0000981">
    <property type="term" value="F:DNA-binding transcription factor activity, RNA polymerase II-specific"/>
    <property type="evidence" value="ECO:0007669"/>
    <property type="project" value="TreeGrafter"/>
</dbReference>
<dbReference type="GO" id="GO:0008270">
    <property type="term" value="F:zinc ion binding"/>
    <property type="evidence" value="ECO:0007669"/>
    <property type="project" value="UniProtKB-KW"/>
</dbReference>
<dbReference type="PANTHER" id="PTHR23235:SF120">
    <property type="entry name" value="KRUPPEL-LIKE FACTOR 15"/>
    <property type="match status" value="1"/>
</dbReference>
<evidence type="ECO:0000256" key="4">
    <source>
        <dbReference type="PROSITE-ProRule" id="PRU00042"/>
    </source>
</evidence>
<dbReference type="Pfam" id="PF00096">
    <property type="entry name" value="zf-C2H2"/>
    <property type="match status" value="2"/>
</dbReference>
<dbReference type="GO" id="GO:0000978">
    <property type="term" value="F:RNA polymerase II cis-regulatory region sequence-specific DNA binding"/>
    <property type="evidence" value="ECO:0007669"/>
    <property type="project" value="TreeGrafter"/>
</dbReference>
<dbReference type="SMART" id="SM00355">
    <property type="entry name" value="ZnF_C2H2"/>
    <property type="match status" value="3"/>
</dbReference>
<feature type="domain" description="C2H2-type" evidence="5">
    <location>
        <begin position="224"/>
        <end position="253"/>
    </location>
</feature>
<evidence type="ECO:0000256" key="1">
    <source>
        <dbReference type="ARBA" id="ARBA00022723"/>
    </source>
</evidence>
<evidence type="ECO:0000256" key="2">
    <source>
        <dbReference type="ARBA" id="ARBA00022771"/>
    </source>
</evidence>
<dbReference type="InterPro" id="IPR013087">
    <property type="entry name" value="Znf_C2H2_type"/>
</dbReference>
<keyword evidence="1" id="KW-0479">Metal-binding</keyword>
<organism evidence="6 7">
    <name type="scientific">Colletotrichum plurivorum</name>
    <dbReference type="NCBI Taxonomy" id="2175906"/>
    <lineage>
        <taxon>Eukaryota</taxon>
        <taxon>Fungi</taxon>
        <taxon>Dikarya</taxon>
        <taxon>Ascomycota</taxon>
        <taxon>Pezizomycotina</taxon>
        <taxon>Sordariomycetes</taxon>
        <taxon>Hypocreomycetidae</taxon>
        <taxon>Glomerellales</taxon>
        <taxon>Glomerellaceae</taxon>
        <taxon>Colletotrichum</taxon>
        <taxon>Colletotrichum orchidearum species complex</taxon>
    </lineage>
</organism>
<dbReference type="PROSITE" id="PS00028">
    <property type="entry name" value="ZINC_FINGER_C2H2_1"/>
    <property type="match status" value="1"/>
</dbReference>
<evidence type="ECO:0000256" key="3">
    <source>
        <dbReference type="ARBA" id="ARBA00022833"/>
    </source>
</evidence>
<name>A0A8H6JT03_9PEZI</name>
<evidence type="ECO:0000313" key="7">
    <source>
        <dbReference type="Proteomes" id="UP000654918"/>
    </source>
</evidence>
<dbReference type="InterPro" id="IPR036236">
    <property type="entry name" value="Znf_C2H2_sf"/>
</dbReference>
<dbReference type="PROSITE" id="PS50157">
    <property type="entry name" value="ZINC_FINGER_C2H2_2"/>
    <property type="match status" value="1"/>
</dbReference>
<gene>
    <name evidence="6" type="ORF">CPLU01_13228</name>
</gene>